<sequence>NPENTELHLLSNASNDAFPSVAYLVCGYQDSSPSLCLIASKCRVSPVKAMAISRLELMGAVLSSLLAQNILKQLHPPETTLRTLSTVKGGQQPEHLTGSHAIVIIDPNKFSSLKRLVHVTGWVQRFLTNCRLPMNLRGKDRILLPAEISKAETFCIKQAQAQAFPGGENEGSLTQLNPKNDCDGLLWMDGCLHFADELPYNMRHPILLPKDHPVTRLIVVDAHRELSKF</sequence>
<evidence type="ECO:0000313" key="1">
    <source>
        <dbReference type="EMBL" id="KAK2547620.1"/>
    </source>
</evidence>
<gene>
    <name evidence="1" type="ORF">P5673_032361</name>
</gene>
<dbReference type="InterPro" id="IPR008042">
    <property type="entry name" value="Retrotrans_Pao"/>
</dbReference>
<dbReference type="EMBL" id="JARQWQ010000175">
    <property type="protein sequence ID" value="KAK2547620.1"/>
    <property type="molecule type" value="Genomic_DNA"/>
</dbReference>
<reference evidence="1" key="1">
    <citation type="journal article" date="2023" name="G3 (Bethesda)">
        <title>Whole genome assembly and annotation of the endangered Caribbean coral Acropora cervicornis.</title>
        <authorList>
            <person name="Selwyn J.D."/>
            <person name="Vollmer S.V."/>
        </authorList>
    </citation>
    <scope>NUCLEOTIDE SEQUENCE</scope>
    <source>
        <strain evidence="1">K2</strain>
    </source>
</reference>
<dbReference type="PANTHER" id="PTHR47331">
    <property type="entry name" value="PHD-TYPE DOMAIN-CONTAINING PROTEIN"/>
    <property type="match status" value="1"/>
</dbReference>
<proteinExistence type="predicted"/>
<dbReference type="Pfam" id="PF05380">
    <property type="entry name" value="Peptidase_A17"/>
    <property type="match status" value="1"/>
</dbReference>
<organism evidence="1 2">
    <name type="scientific">Acropora cervicornis</name>
    <name type="common">Staghorn coral</name>
    <dbReference type="NCBI Taxonomy" id="6130"/>
    <lineage>
        <taxon>Eukaryota</taxon>
        <taxon>Metazoa</taxon>
        <taxon>Cnidaria</taxon>
        <taxon>Anthozoa</taxon>
        <taxon>Hexacorallia</taxon>
        <taxon>Scleractinia</taxon>
        <taxon>Astrocoeniina</taxon>
        <taxon>Acroporidae</taxon>
        <taxon>Acropora</taxon>
    </lineage>
</organism>
<name>A0AAD9PRD1_ACRCE</name>
<keyword evidence="2" id="KW-1185">Reference proteome</keyword>
<reference evidence="1" key="2">
    <citation type="journal article" date="2023" name="Science">
        <title>Genomic signatures of disease resistance in endangered staghorn corals.</title>
        <authorList>
            <person name="Vollmer S.V."/>
            <person name="Selwyn J.D."/>
            <person name="Despard B.A."/>
            <person name="Roesel C.L."/>
        </authorList>
    </citation>
    <scope>NUCLEOTIDE SEQUENCE</scope>
    <source>
        <strain evidence="1">K2</strain>
    </source>
</reference>
<feature type="non-terminal residue" evidence="1">
    <location>
        <position position="1"/>
    </location>
</feature>
<evidence type="ECO:0000313" key="2">
    <source>
        <dbReference type="Proteomes" id="UP001249851"/>
    </source>
</evidence>
<comment type="caution">
    <text evidence="1">The sequence shown here is derived from an EMBL/GenBank/DDBJ whole genome shotgun (WGS) entry which is preliminary data.</text>
</comment>
<protein>
    <submittedName>
        <fullName evidence="1">Uncharacterized protein</fullName>
    </submittedName>
</protein>
<dbReference type="AlphaFoldDB" id="A0AAD9PRD1"/>
<accession>A0AAD9PRD1</accession>
<dbReference type="Proteomes" id="UP001249851">
    <property type="component" value="Unassembled WGS sequence"/>
</dbReference>